<dbReference type="SUPFAM" id="SSF63825">
    <property type="entry name" value="YWTD domain"/>
    <property type="match status" value="1"/>
</dbReference>
<protein>
    <recommendedName>
        <fullName evidence="5">PPM-type phosphatase domain-containing protein</fullName>
    </recommendedName>
</protein>
<feature type="transmembrane region" description="Helical" evidence="2">
    <location>
        <begin position="316"/>
        <end position="334"/>
    </location>
</feature>
<gene>
    <name evidence="3" type="ORF">COT91_04215</name>
</gene>
<proteinExistence type="predicted"/>
<dbReference type="Gene3D" id="2.120.10.30">
    <property type="entry name" value="TolB, C-terminal domain"/>
    <property type="match status" value="1"/>
</dbReference>
<keyword evidence="2" id="KW-1133">Transmembrane helix</keyword>
<keyword evidence="1" id="KW-0175">Coiled coil</keyword>
<sequence length="669" mass="74010">MLKIGQILIPNSKTALNYVSLFTETVRAANDPVTLFLVMEVRGEQKAKAAKQAGEMDKLVSAVAKSLKTTYLTETRVTEYTFEKALSNINHELSTLARRGVSGWYKKLNGLVGVYYQDTLSVSVTGSASSFLLRENEFTNISDSLSTGVKPHPLKTFLHFASGALTEEDIVILSSSTLYNYISLDKLGQSLTGHNLDEATKALIGKLKTESDPTDAFATFIFKVSKDAVEPDERFGLMEDDDHTIVEDTVIADQPATGFDYMEVLRKIGGVLWKIGEGAVTVVVWIYNLVKGRNRRSAVGGQYTYLTQKKSPKRKAFLVVFVIIVFLLLINVIFSNFRNAENESKQEMERLLESASLNVTDAESRLIFDDQNGALEAIIEAKSQAETVFLSGHFESQAKELFEKIEVLFDRLNKVTKIEVETLTTFSVSPDQIVKTANGFLGYNSFTESFEKYENGGTSLIFPKVPDNIDLVTASFPGGDTPVFLASNASLYKLGFSPDSFIAITPTTTEISRQLVGLKIYTNRAYAIDKTNSQIIRFGSVGDNFSSAQAWLNESFDFSQALDLAVDGNLYVLLPDNLLKFTQGAKHDFKLPPLAKPLIGAKKVSAGADLQFIYILDAGNSRILVLTKQGGLSEQLASDRFSDLEDFWVDEGSRTIYVLNGDELLKFQY</sequence>
<feature type="coiled-coil region" evidence="1">
    <location>
        <begin position="338"/>
        <end position="365"/>
    </location>
</feature>
<dbReference type="InterPro" id="IPR011042">
    <property type="entry name" value="6-blade_b-propeller_TolB-like"/>
</dbReference>
<dbReference type="Proteomes" id="UP000230557">
    <property type="component" value="Unassembled WGS sequence"/>
</dbReference>
<feature type="transmembrane region" description="Helical" evidence="2">
    <location>
        <begin position="271"/>
        <end position="290"/>
    </location>
</feature>
<evidence type="ECO:0000313" key="3">
    <source>
        <dbReference type="EMBL" id="PIR96894.1"/>
    </source>
</evidence>
<comment type="caution">
    <text evidence="3">The sequence shown here is derived from an EMBL/GenBank/DDBJ whole genome shotgun (WGS) entry which is preliminary data.</text>
</comment>
<reference evidence="4" key="1">
    <citation type="submission" date="2017-09" db="EMBL/GenBank/DDBJ databases">
        <title>Depth-based differentiation of microbial function through sediment-hosted aquifers and enrichment of novel symbionts in the deep terrestrial subsurface.</title>
        <authorList>
            <person name="Probst A.J."/>
            <person name="Ladd B."/>
            <person name="Jarett J.K."/>
            <person name="Geller-Mcgrath D.E."/>
            <person name="Sieber C.M.K."/>
            <person name="Emerson J.B."/>
            <person name="Anantharaman K."/>
            <person name="Thomas B.C."/>
            <person name="Malmstrom R."/>
            <person name="Stieglmeier M."/>
            <person name="Klingl A."/>
            <person name="Woyke T."/>
            <person name="Ryan C.M."/>
            <person name="Banfield J.F."/>
        </authorList>
    </citation>
    <scope>NUCLEOTIDE SEQUENCE [LARGE SCALE GENOMIC DNA]</scope>
</reference>
<dbReference type="AlphaFoldDB" id="A0A2H0VCR1"/>
<evidence type="ECO:0000313" key="4">
    <source>
        <dbReference type="Proteomes" id="UP000230557"/>
    </source>
</evidence>
<keyword evidence="2" id="KW-0812">Transmembrane</keyword>
<evidence type="ECO:0000256" key="1">
    <source>
        <dbReference type="SAM" id="Coils"/>
    </source>
</evidence>
<keyword evidence="2" id="KW-0472">Membrane</keyword>
<evidence type="ECO:0008006" key="5">
    <source>
        <dbReference type="Google" id="ProtNLM"/>
    </source>
</evidence>
<accession>A0A2H0VCR1</accession>
<dbReference type="EMBL" id="PFAJ01000055">
    <property type="protein sequence ID" value="PIR96894.1"/>
    <property type="molecule type" value="Genomic_DNA"/>
</dbReference>
<organism evidence="3 4">
    <name type="scientific">Candidatus Doudnabacteria bacterium CG10_big_fil_rev_8_21_14_0_10_41_10</name>
    <dbReference type="NCBI Taxonomy" id="1974551"/>
    <lineage>
        <taxon>Bacteria</taxon>
        <taxon>Candidatus Doudnaibacteriota</taxon>
    </lineage>
</organism>
<name>A0A2H0VCR1_9BACT</name>
<evidence type="ECO:0000256" key="2">
    <source>
        <dbReference type="SAM" id="Phobius"/>
    </source>
</evidence>